<feature type="domain" description="Peptidase M20 dimerisation" evidence="8">
    <location>
        <begin position="213"/>
        <end position="307"/>
    </location>
</feature>
<comment type="similarity">
    <text evidence="3">Belongs to the peptidase M20A family.</text>
</comment>
<evidence type="ECO:0000256" key="1">
    <source>
        <dbReference type="ARBA" id="ARBA00001941"/>
    </source>
</evidence>
<name>A0ABT9YCB5_9BACI</name>
<keyword evidence="6" id="KW-0862">Zinc</keyword>
<evidence type="ECO:0000313" key="9">
    <source>
        <dbReference type="EMBL" id="MDQ0205490.1"/>
    </source>
</evidence>
<dbReference type="Pfam" id="PF07687">
    <property type="entry name" value="M20_dimer"/>
    <property type="match status" value="1"/>
</dbReference>
<keyword evidence="7" id="KW-0170">Cobalt</keyword>
<dbReference type="RefSeq" id="WP_306979208.1">
    <property type="nucleotide sequence ID" value="NZ_JAUSUA010000001.1"/>
</dbReference>
<dbReference type="SUPFAM" id="SSF55031">
    <property type="entry name" value="Bacterial exopeptidase dimerisation domain"/>
    <property type="match status" value="1"/>
</dbReference>
<reference evidence="9 10" key="1">
    <citation type="submission" date="2023-07" db="EMBL/GenBank/DDBJ databases">
        <title>Genomic Encyclopedia of Type Strains, Phase IV (KMG-IV): sequencing the most valuable type-strain genomes for metagenomic binning, comparative biology and taxonomic classification.</title>
        <authorList>
            <person name="Goeker M."/>
        </authorList>
    </citation>
    <scope>NUCLEOTIDE SEQUENCE [LARGE SCALE GENOMIC DNA]</scope>
    <source>
        <strain evidence="9 10">DSM 19154</strain>
    </source>
</reference>
<evidence type="ECO:0000256" key="2">
    <source>
        <dbReference type="ARBA" id="ARBA00001947"/>
    </source>
</evidence>
<keyword evidence="10" id="KW-1185">Reference proteome</keyword>
<dbReference type="NCBIfam" id="TIGR01910">
    <property type="entry name" value="DapE-ArgE"/>
    <property type="match status" value="1"/>
</dbReference>
<evidence type="ECO:0000256" key="3">
    <source>
        <dbReference type="ARBA" id="ARBA00006247"/>
    </source>
</evidence>
<dbReference type="Gene3D" id="3.30.70.360">
    <property type="match status" value="1"/>
</dbReference>
<dbReference type="EMBL" id="JAUSUA010000001">
    <property type="protein sequence ID" value="MDQ0205490.1"/>
    <property type="molecule type" value="Genomic_DNA"/>
</dbReference>
<evidence type="ECO:0000256" key="4">
    <source>
        <dbReference type="ARBA" id="ARBA00022723"/>
    </source>
</evidence>
<dbReference type="SUPFAM" id="SSF53187">
    <property type="entry name" value="Zn-dependent exopeptidases"/>
    <property type="match status" value="1"/>
</dbReference>
<dbReference type="InterPro" id="IPR010182">
    <property type="entry name" value="ArgE/DapE"/>
</dbReference>
<dbReference type="Proteomes" id="UP001225034">
    <property type="component" value="Unassembled WGS sequence"/>
</dbReference>
<evidence type="ECO:0000256" key="5">
    <source>
        <dbReference type="ARBA" id="ARBA00022801"/>
    </source>
</evidence>
<dbReference type="InterPro" id="IPR036264">
    <property type="entry name" value="Bact_exopeptidase_dim_dom"/>
</dbReference>
<sequence length="425" mass="46599">MSHLTDLSNQVEAREDELIALVKKLVSFQTASPPARNTEPIQSFISDYLQGIDFSVDQWDVYPGDPNIVGKKQGQDHLTYQSLILNGHVDVASIEEDEPWDSPPFEAIVKDRHIFGRGTADMKGGMAACLFALKLLHEANIPIKGDLILQSVVGEEVGEAGTKECCERGYEADFAIVADTSASKIQGQGGVITGWITLQSPTTHHDGQRRQMLHAGGNLHAASTIEKMAKLITSLQELERHWAVTKSYPGFLPGTNTINPAVIEGGRHAAFIADKCSLWITVHFYPNETYESVTKEIEEHLLQAAAADPWMKTCPPTFVWGGSSMIEERGEIFPSLAIDEQSSGVKELKAAHERITGQEAEISMSTSVNDGGWLGEAGIPTVIYGPGQLAHAHAVNERISIDELIQFTKTLLTFIPTWCNTKREE</sequence>
<dbReference type="InterPro" id="IPR002933">
    <property type="entry name" value="Peptidase_M20"/>
</dbReference>
<keyword evidence="4" id="KW-0479">Metal-binding</keyword>
<dbReference type="EC" id="3.5.1.16" evidence="9"/>
<evidence type="ECO:0000313" key="10">
    <source>
        <dbReference type="Proteomes" id="UP001225034"/>
    </source>
</evidence>
<dbReference type="InterPro" id="IPR011650">
    <property type="entry name" value="Peptidase_M20_dimer"/>
</dbReference>
<dbReference type="PANTHER" id="PTHR43808">
    <property type="entry name" value="ACETYLORNITHINE DEACETYLASE"/>
    <property type="match status" value="1"/>
</dbReference>
<dbReference type="GO" id="GO:0008777">
    <property type="term" value="F:acetylornithine deacetylase activity"/>
    <property type="evidence" value="ECO:0007669"/>
    <property type="project" value="UniProtKB-EC"/>
</dbReference>
<dbReference type="Gene3D" id="3.40.630.10">
    <property type="entry name" value="Zn peptidases"/>
    <property type="match status" value="1"/>
</dbReference>
<dbReference type="PANTHER" id="PTHR43808:SF24">
    <property type="entry name" value="N-FORMYL-4-AMINO-5-AMINOMETHYL-2-METHYLPYRIMIDINE DEFORMYLASE"/>
    <property type="match status" value="1"/>
</dbReference>
<dbReference type="Pfam" id="PF01546">
    <property type="entry name" value="Peptidase_M20"/>
    <property type="match status" value="1"/>
</dbReference>
<dbReference type="InterPro" id="IPR050072">
    <property type="entry name" value="Peptidase_M20A"/>
</dbReference>
<comment type="cofactor">
    <cofactor evidence="2">
        <name>Zn(2+)</name>
        <dbReference type="ChEBI" id="CHEBI:29105"/>
    </cofactor>
</comment>
<keyword evidence="5 9" id="KW-0378">Hydrolase</keyword>
<proteinExistence type="inferred from homology"/>
<evidence type="ECO:0000256" key="7">
    <source>
        <dbReference type="ARBA" id="ARBA00023285"/>
    </source>
</evidence>
<protein>
    <submittedName>
        <fullName evidence="9">Acetylornithine deacetylase</fullName>
        <ecNumber evidence="9">3.5.1.16</ecNumber>
    </submittedName>
</protein>
<accession>A0ABT9YCB5</accession>
<comment type="caution">
    <text evidence="9">The sequence shown here is derived from an EMBL/GenBank/DDBJ whole genome shotgun (WGS) entry which is preliminary data.</text>
</comment>
<evidence type="ECO:0000256" key="6">
    <source>
        <dbReference type="ARBA" id="ARBA00022833"/>
    </source>
</evidence>
<organism evidence="9 10">
    <name type="scientific">Alkalicoccobacillus murimartini</name>
    <dbReference type="NCBI Taxonomy" id="171685"/>
    <lineage>
        <taxon>Bacteria</taxon>
        <taxon>Bacillati</taxon>
        <taxon>Bacillota</taxon>
        <taxon>Bacilli</taxon>
        <taxon>Bacillales</taxon>
        <taxon>Bacillaceae</taxon>
        <taxon>Alkalicoccobacillus</taxon>
    </lineage>
</organism>
<gene>
    <name evidence="9" type="ORF">J2S05_000264</name>
</gene>
<dbReference type="NCBIfam" id="NF006370">
    <property type="entry name" value="PRK08596.1"/>
    <property type="match status" value="1"/>
</dbReference>
<comment type="cofactor">
    <cofactor evidence="1">
        <name>Co(2+)</name>
        <dbReference type="ChEBI" id="CHEBI:48828"/>
    </cofactor>
</comment>
<evidence type="ECO:0000259" key="8">
    <source>
        <dbReference type="Pfam" id="PF07687"/>
    </source>
</evidence>